<protein>
    <submittedName>
        <fullName evidence="8">Tyrosine recombinase XerC</fullName>
    </submittedName>
</protein>
<evidence type="ECO:0000313" key="8">
    <source>
        <dbReference type="EMBL" id="MBS7824790.1"/>
    </source>
</evidence>
<feature type="domain" description="Core-binding (CB)" evidence="7">
    <location>
        <begin position="2"/>
        <end position="95"/>
    </location>
</feature>
<evidence type="ECO:0000256" key="4">
    <source>
        <dbReference type="ARBA" id="ARBA00023172"/>
    </source>
</evidence>
<keyword evidence="3 5" id="KW-0238">DNA-binding</keyword>
<dbReference type="PROSITE" id="PS51900">
    <property type="entry name" value="CB"/>
    <property type="match status" value="1"/>
</dbReference>
<comment type="caution">
    <text evidence="8">The sequence shown here is derived from an EMBL/GenBank/DDBJ whole genome shotgun (WGS) entry which is preliminary data.</text>
</comment>
<dbReference type="GO" id="GO:0015074">
    <property type="term" value="P:DNA integration"/>
    <property type="evidence" value="ECO:0007669"/>
    <property type="project" value="UniProtKB-KW"/>
</dbReference>
<accession>A0AB35C1T6</accession>
<gene>
    <name evidence="8" type="ORF">J7561_06175</name>
</gene>
<dbReference type="GO" id="GO:0007059">
    <property type="term" value="P:chromosome segregation"/>
    <property type="evidence" value="ECO:0007669"/>
    <property type="project" value="UniProtKB-KW"/>
</dbReference>
<proteinExistence type="predicted"/>
<dbReference type="EMBL" id="JAGIBU010000004">
    <property type="protein sequence ID" value="MBS7824790.1"/>
    <property type="molecule type" value="Genomic_DNA"/>
</dbReference>
<dbReference type="Gene3D" id="1.10.150.130">
    <property type="match status" value="1"/>
</dbReference>
<dbReference type="Gene3D" id="1.10.443.10">
    <property type="entry name" value="Intergrase catalytic core"/>
    <property type="match status" value="1"/>
</dbReference>
<evidence type="ECO:0000256" key="5">
    <source>
        <dbReference type="PROSITE-ProRule" id="PRU01248"/>
    </source>
</evidence>
<feature type="domain" description="Tyr recombinase" evidence="6">
    <location>
        <begin position="116"/>
        <end position="296"/>
    </location>
</feature>
<dbReference type="PROSITE" id="PS51898">
    <property type="entry name" value="TYR_RECOMBINASE"/>
    <property type="match status" value="1"/>
</dbReference>
<evidence type="ECO:0000256" key="2">
    <source>
        <dbReference type="ARBA" id="ARBA00022908"/>
    </source>
</evidence>
<keyword evidence="4" id="KW-0233">DNA recombination</keyword>
<dbReference type="SUPFAM" id="SSF56349">
    <property type="entry name" value="DNA breaking-rejoining enzymes"/>
    <property type="match status" value="1"/>
</dbReference>
<name>A0AB35C1T6_9GAMM</name>
<dbReference type="InterPro" id="IPR010998">
    <property type="entry name" value="Integrase_recombinase_N"/>
</dbReference>
<dbReference type="PANTHER" id="PTHR30349">
    <property type="entry name" value="PHAGE INTEGRASE-RELATED"/>
    <property type="match status" value="1"/>
</dbReference>
<dbReference type="InterPro" id="IPR002104">
    <property type="entry name" value="Integrase_catalytic"/>
</dbReference>
<dbReference type="PANTHER" id="PTHR30349:SF81">
    <property type="entry name" value="TYROSINE RECOMBINASE XERC"/>
    <property type="match status" value="1"/>
</dbReference>
<keyword evidence="1" id="KW-0159">Chromosome partition</keyword>
<evidence type="ECO:0000256" key="1">
    <source>
        <dbReference type="ARBA" id="ARBA00022829"/>
    </source>
</evidence>
<reference evidence="8" key="1">
    <citation type="submission" date="2021-03" db="EMBL/GenBank/DDBJ databases">
        <title>Identification and antibiotic profiling of Wohlfahrtiimonas chitiniclastica, an underestimated human pathogen.</title>
        <authorList>
            <person name="Kopf A."/>
            <person name="Bunk B."/>
            <person name="Coldewey S."/>
            <person name="Gunzer F."/>
            <person name="Riedel T."/>
            <person name="Schroettner P."/>
        </authorList>
    </citation>
    <scope>NUCLEOTIDE SEQUENCE</scope>
    <source>
        <strain evidence="8">DSM 100917</strain>
    </source>
</reference>
<organism evidence="8 9">
    <name type="scientific">Wohlfahrtiimonas chitiniclastica</name>
    <dbReference type="NCBI Taxonomy" id="400946"/>
    <lineage>
        <taxon>Bacteria</taxon>
        <taxon>Pseudomonadati</taxon>
        <taxon>Pseudomonadota</taxon>
        <taxon>Gammaproteobacteria</taxon>
        <taxon>Cardiobacteriales</taxon>
        <taxon>Ignatzschineriaceae</taxon>
        <taxon>Wohlfahrtiimonas</taxon>
    </lineage>
</organism>
<dbReference type="RefSeq" id="WP_008316197.1">
    <property type="nucleotide sequence ID" value="NZ_JAGIBT010000005.1"/>
</dbReference>
<evidence type="ECO:0000313" key="9">
    <source>
        <dbReference type="Proteomes" id="UP000680020"/>
    </source>
</evidence>
<sequence>MSNLQLAIDDFLAKFAQRYRERSVEAKALALHQLARHLEDQGLTEWAQCDQQLLQKYIIYRNKGDKKHECFQRPLALTSLKTHLAGIRVFFDHLVEEAILTANPARLVKMPKVQQSLPKVIAVDTITQMLDQTAETELETRDFAICELFYSTGLRLSELTQLDLNHVSLSNLEVKVIDGKGGKGRIVPLGSKAKEAIEQWLMLRATWKNLDEALFITKRGTRMTARQVSNRVKHIADKMGKSLKVHPHMFRHSMATHVLESSQDIRSVQELLGHADISTTQIYTHLDFGHLSKIFDAAHPRAKKKPRK</sequence>
<dbReference type="GO" id="GO:0006310">
    <property type="term" value="P:DNA recombination"/>
    <property type="evidence" value="ECO:0007669"/>
    <property type="project" value="UniProtKB-KW"/>
</dbReference>
<dbReference type="Pfam" id="PF00589">
    <property type="entry name" value="Phage_integrase"/>
    <property type="match status" value="1"/>
</dbReference>
<dbReference type="GO" id="GO:0003677">
    <property type="term" value="F:DNA binding"/>
    <property type="evidence" value="ECO:0007669"/>
    <property type="project" value="UniProtKB-UniRule"/>
</dbReference>
<dbReference type="Proteomes" id="UP000680020">
    <property type="component" value="Unassembled WGS sequence"/>
</dbReference>
<dbReference type="CDD" id="cd00798">
    <property type="entry name" value="INT_XerDC_C"/>
    <property type="match status" value="1"/>
</dbReference>
<evidence type="ECO:0000256" key="3">
    <source>
        <dbReference type="ARBA" id="ARBA00023125"/>
    </source>
</evidence>
<dbReference type="AlphaFoldDB" id="A0AB35C1T6"/>
<dbReference type="InterPro" id="IPR044068">
    <property type="entry name" value="CB"/>
</dbReference>
<dbReference type="InterPro" id="IPR013762">
    <property type="entry name" value="Integrase-like_cat_sf"/>
</dbReference>
<dbReference type="InterPro" id="IPR011010">
    <property type="entry name" value="DNA_brk_join_enz"/>
</dbReference>
<dbReference type="InterPro" id="IPR050090">
    <property type="entry name" value="Tyrosine_recombinase_XerCD"/>
</dbReference>
<keyword evidence="2" id="KW-0229">DNA integration</keyword>
<evidence type="ECO:0000259" key="6">
    <source>
        <dbReference type="PROSITE" id="PS51898"/>
    </source>
</evidence>
<evidence type="ECO:0000259" key="7">
    <source>
        <dbReference type="PROSITE" id="PS51900"/>
    </source>
</evidence>